<evidence type="ECO:0000313" key="4">
    <source>
        <dbReference type="Proteomes" id="UP000069902"/>
    </source>
</evidence>
<dbReference type="InParanoid" id="A0A0U5JAD3"/>
<feature type="transmembrane region" description="Helical" evidence="2">
    <location>
        <begin position="111"/>
        <end position="143"/>
    </location>
</feature>
<keyword evidence="4" id="KW-1185">Reference proteome</keyword>
<name>A0A0U5JAD3_9BACT</name>
<dbReference type="KEGG" id="pnl:PNK_0094"/>
<feature type="compositionally biased region" description="Polar residues" evidence="1">
    <location>
        <begin position="1"/>
        <end position="13"/>
    </location>
</feature>
<sequence>MNTNDPKSSQDPTNPIARDPSNSAQPARPTQPNRSSSAEPGKVSPTNEAGKARTGEPNRVGSEYTQKEKDYYQKESVEDKVREHLRQARDSKKVDEIYDYARNNKEQTITYILLGIGLLLMLFVYESILGELLIGLVAGYHFAPEILFYLRNIGQVFTGQDQLRYIVLTAVLLGLFIAAPGIFIGSAIAASFKQVIQGFNDRGGKA</sequence>
<evidence type="ECO:0000256" key="2">
    <source>
        <dbReference type="SAM" id="Phobius"/>
    </source>
</evidence>
<dbReference type="Proteomes" id="UP000069902">
    <property type="component" value="Chromosome cPNK"/>
</dbReference>
<feature type="compositionally biased region" description="Basic and acidic residues" evidence="1">
    <location>
        <begin position="65"/>
        <end position="77"/>
    </location>
</feature>
<evidence type="ECO:0000313" key="3">
    <source>
        <dbReference type="EMBL" id="CUI15732.1"/>
    </source>
</evidence>
<dbReference type="EMBL" id="LN879502">
    <property type="protein sequence ID" value="CUI15732.1"/>
    <property type="molecule type" value="Genomic_DNA"/>
</dbReference>
<dbReference type="AlphaFoldDB" id="A0A0U5JAD3"/>
<dbReference type="RefSeq" id="WP_059059602.1">
    <property type="nucleotide sequence ID" value="NZ_LN879502.1"/>
</dbReference>
<feature type="region of interest" description="Disordered" evidence="1">
    <location>
        <begin position="1"/>
        <end position="77"/>
    </location>
</feature>
<reference evidence="4" key="1">
    <citation type="submission" date="2015-09" db="EMBL/GenBank/DDBJ databases">
        <authorList>
            <person name="Bertelli C."/>
        </authorList>
    </citation>
    <scope>NUCLEOTIDE SEQUENCE [LARGE SCALE GENOMIC DNA]</scope>
    <source>
        <strain evidence="4">KNic</strain>
    </source>
</reference>
<accession>A0A0U5JAD3</accession>
<dbReference type="PATRIC" id="fig|389348.3.peg.112"/>
<keyword evidence="2" id="KW-1133">Transmembrane helix</keyword>
<feature type="compositionally biased region" description="Polar residues" evidence="1">
    <location>
        <begin position="20"/>
        <end position="38"/>
    </location>
</feature>
<keyword evidence="2" id="KW-0472">Membrane</keyword>
<feature type="transmembrane region" description="Helical" evidence="2">
    <location>
        <begin position="163"/>
        <end position="192"/>
    </location>
</feature>
<evidence type="ECO:0000256" key="1">
    <source>
        <dbReference type="SAM" id="MobiDB-lite"/>
    </source>
</evidence>
<protein>
    <submittedName>
        <fullName evidence="3">Conserved putative membrane protein</fullName>
    </submittedName>
</protein>
<keyword evidence="2" id="KW-0812">Transmembrane</keyword>
<proteinExistence type="predicted"/>
<organism evidence="3 4">
    <name type="scientific">Candidatus Protochlamydia naegleriophila</name>
    <dbReference type="NCBI Taxonomy" id="389348"/>
    <lineage>
        <taxon>Bacteria</taxon>
        <taxon>Pseudomonadati</taxon>
        <taxon>Chlamydiota</taxon>
        <taxon>Chlamydiia</taxon>
        <taxon>Parachlamydiales</taxon>
        <taxon>Parachlamydiaceae</taxon>
        <taxon>Candidatus Protochlamydia</taxon>
    </lineage>
</organism>
<gene>
    <name evidence="3" type="ORF">PNK_0094</name>
</gene>